<evidence type="ECO:0000256" key="6">
    <source>
        <dbReference type="ARBA" id="ARBA00023295"/>
    </source>
</evidence>
<dbReference type="PANTHER" id="PTHR34876:SF4">
    <property type="entry name" value="1,4-BETA-D-GLUCAN CELLOBIOHYDROLASE C-RELATED"/>
    <property type="match status" value="1"/>
</dbReference>
<dbReference type="GO" id="GO:0004553">
    <property type="term" value="F:hydrolase activity, hydrolyzing O-glycosyl compounds"/>
    <property type="evidence" value="ECO:0007669"/>
    <property type="project" value="InterPro"/>
</dbReference>
<evidence type="ECO:0000256" key="7">
    <source>
        <dbReference type="ARBA" id="ARBA00023326"/>
    </source>
</evidence>
<dbReference type="PROSITE" id="PS00655">
    <property type="entry name" value="GLYCOSYL_HYDROL_F6_1"/>
    <property type="match status" value="1"/>
</dbReference>
<keyword evidence="3 9" id="KW-0136">Cellulose degradation</keyword>
<comment type="similarity">
    <text evidence="9">Belongs to the glycosyl hydrolase family 6.</text>
</comment>
<keyword evidence="1" id="KW-0732">Signal</keyword>
<reference evidence="11 12" key="1">
    <citation type="submission" date="2019-01" db="EMBL/GenBank/DDBJ databases">
        <title>Chengkuizengella sp. nov., isolated from deep-sea sediment of East Pacific Ocean.</title>
        <authorList>
            <person name="Yang J."/>
            <person name="Lai Q."/>
            <person name="Shao Z."/>
        </authorList>
    </citation>
    <scope>NUCLEOTIDE SEQUENCE [LARGE SCALE GENOMIC DNA]</scope>
    <source>
        <strain evidence="11 12">YPA3-1-1</strain>
    </source>
</reference>
<keyword evidence="12" id="KW-1185">Reference proteome</keyword>
<evidence type="ECO:0000256" key="3">
    <source>
        <dbReference type="ARBA" id="ARBA00023001"/>
    </source>
</evidence>
<feature type="non-terminal residue" evidence="11">
    <location>
        <position position="538"/>
    </location>
</feature>
<dbReference type="InterPro" id="IPR013783">
    <property type="entry name" value="Ig-like_fold"/>
</dbReference>
<keyword evidence="2 9" id="KW-0378">Hydrolase</keyword>
<feature type="region of interest" description="Disordered" evidence="10">
    <location>
        <begin position="401"/>
        <end position="421"/>
    </location>
</feature>
<gene>
    <name evidence="11" type="ORF">ERL59_20360</name>
</gene>
<evidence type="ECO:0000256" key="5">
    <source>
        <dbReference type="ARBA" id="ARBA00023277"/>
    </source>
</evidence>
<comment type="caution">
    <text evidence="11">The sequence shown here is derived from an EMBL/GenBank/DDBJ whole genome shotgun (WGS) entry which is preliminary data.</text>
</comment>
<dbReference type="PANTHER" id="PTHR34876">
    <property type="match status" value="1"/>
</dbReference>
<dbReference type="OrthoDB" id="9775889at2"/>
<evidence type="ECO:0000313" key="11">
    <source>
        <dbReference type="EMBL" id="NBI31282.1"/>
    </source>
</evidence>
<dbReference type="SUPFAM" id="SSF51989">
    <property type="entry name" value="Glycosyl hydrolases family 6, cellulases"/>
    <property type="match status" value="1"/>
</dbReference>
<dbReference type="SUPFAM" id="SSF49265">
    <property type="entry name" value="Fibronectin type III"/>
    <property type="match status" value="1"/>
</dbReference>
<sequence length="538" mass="58301">MCHRNFILILATLLIMSLFIDIIPKSFSVVYAEPHVDNPFEGATSYVNPDYAELIDSSIALVNDSDLASRMETIKSYPTAVWLDRIAAIHGGDINNGRKSLADHLDIALAQKQGDTPITATIVIYDLPGRDCAALASNGELPLSEEGLERYKTEYIDPIVSVFSDPKYQDIRIVTVIEPDGLPNLVTNLSDPECAEANSSGIQVEATQYALNQLHSIDNVYIYMDIAHSGWLGWDNNLQGVVSLYTDVVQDTSAGLQSIDGFITNTSNYTPLEEPYLTDPNLNIGGQPLRSSNFYEWNSNFDEIDFTEALYNAFVASGFPQDIGFLIDSSRNGWGGAERPTEASGDTVNSYVDSGRIDRRDHRGLWCNVDGAGMGLPPQVASGEFENTHLDAFVWVKPPGESDGASEFIDNDEGKNPDPNCDPEYTDGANAGVPTGAMPDAPLAGHWFHEQFVMLVENAYPAIPPADNTAPNAPTALTAVADDGVVGLSWGSVIGADSYNVKRSETLGGPYTTIASNITSINYSDTGLTNGTTYYYVV</sequence>
<dbReference type="InterPro" id="IPR016288">
    <property type="entry name" value="Beta_cellobiohydrolase"/>
</dbReference>
<evidence type="ECO:0000256" key="9">
    <source>
        <dbReference type="RuleBase" id="RU361186"/>
    </source>
</evidence>
<keyword evidence="6 9" id="KW-0326">Glycosidase</keyword>
<evidence type="ECO:0000313" key="12">
    <source>
        <dbReference type="Proteomes" id="UP000448943"/>
    </source>
</evidence>
<evidence type="ECO:0000256" key="8">
    <source>
        <dbReference type="PROSITE-ProRule" id="PRU10056"/>
    </source>
</evidence>
<evidence type="ECO:0000256" key="4">
    <source>
        <dbReference type="ARBA" id="ARBA00023157"/>
    </source>
</evidence>
<organism evidence="11 12">
    <name type="scientific">Chengkuizengella marina</name>
    <dbReference type="NCBI Taxonomy" id="2507566"/>
    <lineage>
        <taxon>Bacteria</taxon>
        <taxon>Bacillati</taxon>
        <taxon>Bacillota</taxon>
        <taxon>Bacilli</taxon>
        <taxon>Bacillales</taxon>
        <taxon>Paenibacillaceae</taxon>
        <taxon>Chengkuizengella</taxon>
    </lineage>
</organism>
<evidence type="ECO:0000256" key="2">
    <source>
        <dbReference type="ARBA" id="ARBA00022801"/>
    </source>
</evidence>
<dbReference type="Gene3D" id="2.60.40.10">
    <property type="entry name" value="Immunoglobulins"/>
    <property type="match status" value="1"/>
</dbReference>
<dbReference type="Gene3D" id="3.20.20.40">
    <property type="entry name" value="1, 4-beta cellobiohydrolase"/>
    <property type="match status" value="1"/>
</dbReference>
<keyword evidence="4" id="KW-1015">Disulfide bond</keyword>
<dbReference type="EMBL" id="SIJB01000084">
    <property type="protein sequence ID" value="NBI31282.1"/>
    <property type="molecule type" value="Genomic_DNA"/>
</dbReference>
<keyword evidence="7 9" id="KW-0624">Polysaccharide degradation</keyword>
<protein>
    <recommendedName>
        <fullName evidence="9">Glucanase</fullName>
        <ecNumber evidence="9">3.2.1.-</ecNumber>
    </recommendedName>
</protein>
<name>A0A6N9Q8U7_9BACL</name>
<dbReference type="InterPro" id="IPR036116">
    <property type="entry name" value="FN3_sf"/>
</dbReference>
<dbReference type="Proteomes" id="UP000448943">
    <property type="component" value="Unassembled WGS sequence"/>
</dbReference>
<accession>A0A6N9Q8U7</accession>
<dbReference type="GO" id="GO:0030245">
    <property type="term" value="P:cellulose catabolic process"/>
    <property type="evidence" value="ECO:0007669"/>
    <property type="project" value="UniProtKB-KW"/>
</dbReference>
<evidence type="ECO:0000256" key="10">
    <source>
        <dbReference type="SAM" id="MobiDB-lite"/>
    </source>
</evidence>
<feature type="active site" evidence="8">
    <location>
        <position position="131"/>
    </location>
</feature>
<proteinExistence type="inferred from homology"/>
<keyword evidence="5 9" id="KW-0119">Carbohydrate metabolism</keyword>
<dbReference type="EC" id="3.2.1.-" evidence="9"/>
<dbReference type="AlphaFoldDB" id="A0A6N9Q8U7"/>
<dbReference type="Pfam" id="PF01341">
    <property type="entry name" value="Glyco_hydro_6"/>
    <property type="match status" value="1"/>
</dbReference>
<dbReference type="PRINTS" id="PR00733">
    <property type="entry name" value="GLHYDRLASE6"/>
</dbReference>
<dbReference type="InterPro" id="IPR001524">
    <property type="entry name" value="Glyco_hydro_6_CS"/>
</dbReference>
<dbReference type="InterPro" id="IPR036434">
    <property type="entry name" value="Beta_cellobiohydrolase_sf"/>
</dbReference>
<evidence type="ECO:0000256" key="1">
    <source>
        <dbReference type="ARBA" id="ARBA00022729"/>
    </source>
</evidence>